<accession>A0ABN8ZH87</accession>
<dbReference type="EMBL" id="OX459967">
    <property type="protein sequence ID" value="CAI9171556.1"/>
    <property type="molecule type" value="Genomic_DNA"/>
</dbReference>
<evidence type="ECO:0000313" key="3">
    <source>
        <dbReference type="Proteomes" id="UP001176941"/>
    </source>
</evidence>
<reference evidence="2" key="1">
    <citation type="submission" date="2023-04" db="EMBL/GenBank/DDBJ databases">
        <authorList>
            <consortium name="ELIXIR-Norway"/>
        </authorList>
    </citation>
    <scope>NUCLEOTIDE SEQUENCE [LARGE SCALE GENOMIC DNA]</scope>
</reference>
<organism evidence="2 3">
    <name type="scientific">Rangifer tarandus platyrhynchus</name>
    <name type="common">Svalbard reindeer</name>
    <dbReference type="NCBI Taxonomy" id="3082113"/>
    <lineage>
        <taxon>Eukaryota</taxon>
        <taxon>Metazoa</taxon>
        <taxon>Chordata</taxon>
        <taxon>Craniata</taxon>
        <taxon>Vertebrata</taxon>
        <taxon>Euteleostomi</taxon>
        <taxon>Mammalia</taxon>
        <taxon>Eutheria</taxon>
        <taxon>Laurasiatheria</taxon>
        <taxon>Artiodactyla</taxon>
        <taxon>Ruminantia</taxon>
        <taxon>Pecora</taxon>
        <taxon>Cervidae</taxon>
        <taxon>Odocoileinae</taxon>
        <taxon>Rangifer</taxon>
    </lineage>
</organism>
<feature type="compositionally biased region" description="Basic and acidic residues" evidence="1">
    <location>
        <begin position="110"/>
        <end position="122"/>
    </location>
</feature>
<feature type="region of interest" description="Disordered" evidence="1">
    <location>
        <begin position="153"/>
        <end position="186"/>
    </location>
</feature>
<feature type="compositionally biased region" description="Polar residues" evidence="1">
    <location>
        <begin position="123"/>
        <end position="137"/>
    </location>
</feature>
<evidence type="ECO:0000256" key="1">
    <source>
        <dbReference type="SAM" id="MobiDB-lite"/>
    </source>
</evidence>
<feature type="compositionally biased region" description="Polar residues" evidence="1">
    <location>
        <begin position="168"/>
        <end position="178"/>
    </location>
</feature>
<dbReference type="Proteomes" id="UP001176941">
    <property type="component" value="Chromosome 31"/>
</dbReference>
<gene>
    <name evidence="2" type="ORF">MRATA1EN1_LOCUS20518</name>
</gene>
<feature type="region of interest" description="Disordered" evidence="1">
    <location>
        <begin position="1"/>
        <end position="137"/>
    </location>
</feature>
<name>A0ABN8ZH87_RANTA</name>
<evidence type="ECO:0000313" key="2">
    <source>
        <dbReference type="EMBL" id="CAI9171556.1"/>
    </source>
</evidence>
<protein>
    <submittedName>
        <fullName evidence="2">Uncharacterized protein</fullName>
    </submittedName>
</protein>
<sequence>MPPTQEQHRTRPATRPPALRAASDSAVASPSLTSLARGSAGIQGPRVRTLCQSAQLSRRHGQSAWAARGTAEALTQGSPPPGEQSASSPSSTGKTTEAEQDRGVGITEKQLSHGREKPEQQRIFRSSDSSTFQSQLPSCDSLSAHWCTCAPDKASAAQRPGGHVFSPVTKTDLQSPRKNSGVRIPP</sequence>
<keyword evidence="3" id="KW-1185">Reference proteome</keyword>
<feature type="compositionally biased region" description="Polar residues" evidence="1">
    <location>
        <begin position="26"/>
        <end position="36"/>
    </location>
</feature>
<proteinExistence type="predicted"/>
<feature type="compositionally biased region" description="Polar residues" evidence="1">
    <location>
        <begin position="84"/>
        <end position="95"/>
    </location>
</feature>